<feature type="transmembrane region" description="Helical" evidence="2">
    <location>
        <begin position="52"/>
        <end position="71"/>
    </location>
</feature>
<name>A0A165S8L8_9APHY</name>
<evidence type="ECO:0000313" key="5">
    <source>
        <dbReference type="Proteomes" id="UP000076727"/>
    </source>
</evidence>
<organism evidence="4 5">
    <name type="scientific">Daedalea quercina L-15889</name>
    <dbReference type="NCBI Taxonomy" id="1314783"/>
    <lineage>
        <taxon>Eukaryota</taxon>
        <taxon>Fungi</taxon>
        <taxon>Dikarya</taxon>
        <taxon>Basidiomycota</taxon>
        <taxon>Agaricomycotina</taxon>
        <taxon>Agaricomycetes</taxon>
        <taxon>Polyporales</taxon>
        <taxon>Fomitopsis</taxon>
    </lineage>
</organism>
<reference evidence="4 5" key="1">
    <citation type="journal article" date="2016" name="Mol. Biol. Evol.">
        <title>Comparative Genomics of Early-Diverging Mushroom-Forming Fungi Provides Insights into the Origins of Lignocellulose Decay Capabilities.</title>
        <authorList>
            <person name="Nagy L.G."/>
            <person name="Riley R."/>
            <person name="Tritt A."/>
            <person name="Adam C."/>
            <person name="Daum C."/>
            <person name="Floudas D."/>
            <person name="Sun H."/>
            <person name="Yadav J.S."/>
            <person name="Pangilinan J."/>
            <person name="Larsson K.H."/>
            <person name="Matsuura K."/>
            <person name="Barry K."/>
            <person name="Labutti K."/>
            <person name="Kuo R."/>
            <person name="Ohm R.A."/>
            <person name="Bhattacharya S.S."/>
            <person name="Shirouzu T."/>
            <person name="Yoshinaga Y."/>
            <person name="Martin F.M."/>
            <person name="Grigoriev I.V."/>
            <person name="Hibbett D.S."/>
        </authorList>
    </citation>
    <scope>NUCLEOTIDE SEQUENCE [LARGE SCALE GENOMIC DNA]</scope>
    <source>
        <strain evidence="4 5">L-15889</strain>
    </source>
</reference>
<feature type="compositionally biased region" description="Acidic residues" evidence="1">
    <location>
        <begin position="305"/>
        <end position="317"/>
    </location>
</feature>
<evidence type="ECO:0000256" key="2">
    <source>
        <dbReference type="SAM" id="Phobius"/>
    </source>
</evidence>
<feature type="transmembrane region" description="Helical" evidence="2">
    <location>
        <begin position="242"/>
        <end position="260"/>
    </location>
</feature>
<feature type="region of interest" description="Disordered" evidence="1">
    <location>
        <begin position="305"/>
        <end position="348"/>
    </location>
</feature>
<proteinExistence type="predicted"/>
<evidence type="ECO:0000259" key="3">
    <source>
        <dbReference type="Pfam" id="PF20151"/>
    </source>
</evidence>
<keyword evidence="2" id="KW-1133">Transmembrane helix</keyword>
<feature type="transmembrane region" description="Helical" evidence="2">
    <location>
        <begin position="173"/>
        <end position="195"/>
    </location>
</feature>
<keyword evidence="2" id="KW-0472">Membrane</keyword>
<evidence type="ECO:0000256" key="1">
    <source>
        <dbReference type="SAM" id="MobiDB-lite"/>
    </source>
</evidence>
<evidence type="ECO:0000313" key="4">
    <source>
        <dbReference type="EMBL" id="KZT71664.1"/>
    </source>
</evidence>
<keyword evidence="5" id="KW-1185">Reference proteome</keyword>
<keyword evidence="2" id="KW-0812">Transmembrane</keyword>
<dbReference type="AlphaFoldDB" id="A0A165S8L8"/>
<feature type="transmembrane region" description="Helical" evidence="2">
    <location>
        <begin position="91"/>
        <end position="113"/>
    </location>
</feature>
<sequence>MSASPSQEFDSAAFLRSYTSNNYCMIAAFVVYLYDRCLGAKQEIDCIWCRRVSAVSVLYILLQAVTISWFLLQLVQNLVALDCNVPYLENIPSLAADILYYMTLAVISSLRAYAINPRGLTTPVVVFLLSSAPTLAFDIIQGVTIQGVPIPCFPGCILTSVFPSLRAFVPSTLFYAVVQATSIAADGIVLIVTLRRTYHTIRVARSVNISSPLSMLLWRDGQLLTLVRILDAAFYYTEVIYGFNYLATSFSSIILSRLFLNLRGFDQTRAGAETPLSQATQSWSHPQSRAQFTSVLGAPLVFVGDDDGDSEDAETYIDENHGQGNGDFEDESRTRVSGIGMEAQDRSA</sequence>
<feature type="transmembrane region" description="Helical" evidence="2">
    <location>
        <begin position="20"/>
        <end position="40"/>
    </location>
</feature>
<accession>A0A165S8L8</accession>
<dbReference type="InterPro" id="IPR045340">
    <property type="entry name" value="DUF6533"/>
</dbReference>
<gene>
    <name evidence="4" type="ORF">DAEQUDRAFT_723726</name>
</gene>
<feature type="transmembrane region" description="Helical" evidence="2">
    <location>
        <begin position="120"/>
        <end position="140"/>
    </location>
</feature>
<protein>
    <recommendedName>
        <fullName evidence="3">DUF6533 domain-containing protein</fullName>
    </recommendedName>
</protein>
<dbReference type="EMBL" id="KV429044">
    <property type="protein sequence ID" value="KZT71664.1"/>
    <property type="molecule type" value="Genomic_DNA"/>
</dbReference>
<dbReference type="OrthoDB" id="2803865at2759"/>
<feature type="domain" description="DUF6533" evidence="3">
    <location>
        <begin position="23"/>
        <end position="62"/>
    </location>
</feature>
<dbReference type="Proteomes" id="UP000076727">
    <property type="component" value="Unassembled WGS sequence"/>
</dbReference>
<dbReference type="Pfam" id="PF20151">
    <property type="entry name" value="DUF6533"/>
    <property type="match status" value="1"/>
</dbReference>